<proteinExistence type="predicted"/>
<evidence type="ECO:0000313" key="2">
    <source>
        <dbReference type="Proteomes" id="UP001266305"/>
    </source>
</evidence>
<evidence type="ECO:0000313" key="1">
    <source>
        <dbReference type="EMBL" id="KAK2118275.1"/>
    </source>
</evidence>
<dbReference type="Proteomes" id="UP001266305">
    <property type="component" value="Unassembled WGS sequence"/>
</dbReference>
<name>A0ABQ9WA05_SAGOE</name>
<sequence length="131" mass="14469">MHGQAPSSLEMKVASKLQGADCLEGLPVVHAQESSYSVEENTFQDTYRLNSIKKFIFFDVDAANLNFSTGVEEPQALQMGANRSSSSAHELDLGPLGASTFQVPTIWWFQGPLPLVWDDKYFLISRDALSV</sequence>
<organism evidence="1 2">
    <name type="scientific">Saguinus oedipus</name>
    <name type="common">Cotton-top tamarin</name>
    <name type="synonym">Oedipomidas oedipus</name>
    <dbReference type="NCBI Taxonomy" id="9490"/>
    <lineage>
        <taxon>Eukaryota</taxon>
        <taxon>Metazoa</taxon>
        <taxon>Chordata</taxon>
        <taxon>Craniata</taxon>
        <taxon>Vertebrata</taxon>
        <taxon>Euteleostomi</taxon>
        <taxon>Mammalia</taxon>
        <taxon>Eutheria</taxon>
        <taxon>Euarchontoglires</taxon>
        <taxon>Primates</taxon>
        <taxon>Haplorrhini</taxon>
        <taxon>Platyrrhini</taxon>
        <taxon>Cebidae</taxon>
        <taxon>Callitrichinae</taxon>
        <taxon>Saguinus</taxon>
    </lineage>
</organism>
<reference evidence="1 2" key="1">
    <citation type="submission" date="2023-05" db="EMBL/GenBank/DDBJ databases">
        <title>B98-5 Cell Line De Novo Hybrid Assembly: An Optical Mapping Approach.</title>
        <authorList>
            <person name="Kananen K."/>
            <person name="Auerbach J.A."/>
            <person name="Kautto E."/>
            <person name="Blachly J.S."/>
        </authorList>
    </citation>
    <scope>NUCLEOTIDE SEQUENCE [LARGE SCALE GENOMIC DNA]</scope>
    <source>
        <strain evidence="1">B95-8</strain>
        <tissue evidence="1">Cell line</tissue>
    </source>
</reference>
<accession>A0ABQ9WA05</accession>
<gene>
    <name evidence="1" type="ORF">P7K49_005162</name>
</gene>
<protein>
    <submittedName>
        <fullName evidence="1">Uncharacterized protein</fullName>
    </submittedName>
</protein>
<keyword evidence="2" id="KW-1185">Reference proteome</keyword>
<dbReference type="EMBL" id="JASSZA010000002">
    <property type="protein sequence ID" value="KAK2118275.1"/>
    <property type="molecule type" value="Genomic_DNA"/>
</dbReference>
<comment type="caution">
    <text evidence="1">The sequence shown here is derived from an EMBL/GenBank/DDBJ whole genome shotgun (WGS) entry which is preliminary data.</text>
</comment>